<feature type="compositionally biased region" description="Polar residues" evidence="2">
    <location>
        <begin position="63"/>
        <end position="75"/>
    </location>
</feature>
<feature type="coiled-coil region" evidence="1">
    <location>
        <begin position="423"/>
        <end position="457"/>
    </location>
</feature>
<proteinExistence type="predicted"/>
<feature type="compositionally biased region" description="Basic and acidic residues" evidence="2">
    <location>
        <begin position="820"/>
        <end position="836"/>
    </location>
</feature>
<feature type="region of interest" description="Disordered" evidence="2">
    <location>
        <begin position="1291"/>
        <end position="1365"/>
    </location>
</feature>
<feature type="compositionally biased region" description="Basic and acidic residues" evidence="2">
    <location>
        <begin position="649"/>
        <end position="663"/>
    </location>
</feature>
<sequence length="2060" mass="224803">MDRSSSRTNASRNGDYMPPSRVARMAISSSRSPAGSIAEAVATARRAEYGTGGSILPVLPTAPSASKRTSWTAPRSLSDSIDDELYQSSNDALSPSPRRAEMVSVAATRRAEPVRPRSVSDDLFTSNTEQAQLAYMEQIYGTFNLLNAELESERRSRPALEAATAARPSTYPAMSDFSLEGDVQILVNEFDEPSTGFIVSQSPVAPSHSPRKLRTMPSPPSQPPQRVARPPTSPRAAVKDQDTELCATLGKNAELRIRSRGMERTVEKTELELELARKQIKMVERRVENREEKLRELLREKLRWQKELKSTRAQVAEEKMRQVDLFREVEAAKREFAAELEAVDQELGAVQEENTQLRTRAAEMKAQMNFLTREMEDMARQSQDEKARFVSMIEDTRHRFREWKEGEAEALAVAHDQAVRALKTEYELKMERHQDEKKKLRDKVNDLEVSMRLLQKDRTLSPLELSLRKTAILGSKGNSSTVEAEHIKTQSRILELENLLAHSQAYQARQESIIKLSETTISRLMQAREVAALENLSLHPFGVESPRSEELLYDTPLMGYVTAPSSPGRPMSPPKTPARRPLSAAKSNDPSIASSLRSRPHTPRRTDQETSTAPVGNSGPSLREKTLMDELVQLRKELAEAQAKAAEVATKEDVQHGERHESGDLESVDMPDAQAAEDSLRLAQDENGDWETATDNIQNGAAAQSIVEESDEAEDKNHADVPMNTSKDKVPWESLQALDNNELQVPSEEKEIRRELSELVDESITNDTILDAIDSPPDDNNVEDTPPAEGVAQECIAASVNSTEETSGSYLETEAPPGCLKHEKAPDSAEESKACEQTELPSTDIVPSIATEEEEAVVGEPVEATEMPGTGAELKDAGQFLNLGNADVTVLTSVQDGDGCSSELETEPHSLEQLKSDKSIANESEGIPAVVVRDVLNEEPSQREKDENIGVETDNCANNIDFVDSEIVDGADPGIADAKDSSATNIKPEDESSNESEGVCMPPAEVASEVEVVESMRLESEVSRLLQEEDVASPPTMLGMSALENEHEIYVTDSADSVPKALIEIVECVSSHQDSKDDVSDVISDNADAPLSFAGTNADAKDPNAPVNFLPVESRQAYMAKVLVDLAECTALSKVLCLQGRTDGSERVEEVPVVANVMEGLVTQAIDILDGDSGAPELEELAFQVDASGTFIAAGAMSAVNDDAFEMGDLMEDQPTASDDQSCAAENVAETNEDVHAVAAVAKTVAATFVEDFMKTIDTAPTRSGNQEVNEAIASENASLVEEMVTAEKAPALSSDINDSDINVAGDSPPMAGAPLSNDEVADPATVSEDGSTPTEMTEQRSRVVDPTSEDSDALPTEPTTTDDSIQSLVSDVADTLTIARDFVDTVETEALTSVVSLLQNESPGKTKCEEFESIDWTPNEQNEPSTIVSGPEGPLESTAEPYVANVVEPSSYVESNSTNEELEDSICPALLLDVVEEPKAPICDEFSTQEIVSGMACRCASQAIAVALCRLSQSCDPVSEESAVSDALDVEVADERKRVEEPCLAEVELEANPDTSESTLDDTSVPILKGEANEAQLQQPASDQPHNTSSCNNGVIQPNVTASPSTSADDTSIVDSKIRDLVDAVEKCGQGDTVKAPDEVIDPTNDVPVAEGDLAEQNAELTTASNSCVQQVSEKAADEASESLETDSLKTEDADKHDEIELYGGTFGSSLEDDTHVISLSVERLVDVDAVVAATNTSSLSDPIADSIVRKCPPKHARSVRFAFDTKEKLPDHPRRSVLLWQAPNDKACAKEAVENSAKRRASKRRISRRTLPDLLAFPTETARITSSDTTLLAYDARHEQGHIFSLLDQSILSIDPNGRHIDLDDSDERVQSKIIGKRKTLTQEIHSKNLALRQIPRFNYMPMRIKFQWSDFVVATPVRPSSSNLGEVKSPVEPMRLLLKKGAKLPCGSYVIVSAFIRPLEDGNENLRVQIYDAERVEEFQFDFSEDMMKKYHLERTGMGAQSLEFLGHLEFRRDEDTIIIKLPDKKAGEGSRTEIDRMQRELIMVGGDLRKRDPPTG</sequence>
<evidence type="ECO:0000313" key="4">
    <source>
        <dbReference type="Proteomes" id="UP000602510"/>
    </source>
</evidence>
<feature type="region of interest" description="Disordered" evidence="2">
    <location>
        <begin position="1"/>
        <end position="37"/>
    </location>
</feature>
<feature type="region of interest" description="Disordered" evidence="2">
    <location>
        <begin position="800"/>
        <end position="839"/>
    </location>
</feature>
<evidence type="ECO:0000256" key="2">
    <source>
        <dbReference type="SAM" id="MobiDB-lite"/>
    </source>
</evidence>
<dbReference type="Proteomes" id="UP000602510">
    <property type="component" value="Unassembled WGS sequence"/>
</dbReference>
<feature type="region of interest" description="Disordered" evidence="2">
    <location>
        <begin position="562"/>
        <end position="623"/>
    </location>
</feature>
<feature type="compositionally biased region" description="Polar residues" evidence="2">
    <location>
        <begin position="1418"/>
        <end position="1429"/>
    </location>
</feature>
<feature type="coiled-coil region" evidence="1">
    <location>
        <begin position="252"/>
        <end position="388"/>
    </location>
</feature>
<dbReference type="EMBL" id="WSZM01000071">
    <property type="protein sequence ID" value="KAF4044394.1"/>
    <property type="molecule type" value="Genomic_DNA"/>
</dbReference>
<comment type="caution">
    <text evidence="3">The sequence shown here is derived from an EMBL/GenBank/DDBJ whole genome shotgun (WGS) entry which is preliminary data.</text>
</comment>
<accession>A0A833T9I2</accession>
<feature type="region of interest" description="Disordered" evidence="2">
    <location>
        <begin position="52"/>
        <end position="75"/>
    </location>
</feature>
<evidence type="ECO:0000256" key="1">
    <source>
        <dbReference type="SAM" id="Coils"/>
    </source>
</evidence>
<feature type="compositionally biased region" description="Polar residues" evidence="2">
    <location>
        <begin position="1"/>
        <end position="12"/>
    </location>
</feature>
<evidence type="ECO:0000313" key="3">
    <source>
        <dbReference type="EMBL" id="KAF4044394.1"/>
    </source>
</evidence>
<feature type="region of interest" description="Disordered" evidence="2">
    <location>
        <begin position="1674"/>
        <end position="1693"/>
    </location>
</feature>
<name>A0A833T9I2_PHYIN</name>
<protein>
    <submittedName>
        <fullName evidence="3">Uncharacterized protein</fullName>
    </submittedName>
</protein>
<keyword evidence="4" id="KW-1185">Reference proteome</keyword>
<feature type="compositionally biased region" description="Polar residues" evidence="2">
    <location>
        <begin position="585"/>
        <end position="597"/>
    </location>
</feature>
<feature type="compositionally biased region" description="Polar residues" evidence="2">
    <location>
        <begin position="609"/>
        <end position="620"/>
    </location>
</feature>
<keyword evidence="1" id="KW-0175">Coiled coil</keyword>
<feature type="region of interest" description="Disordered" evidence="2">
    <location>
        <begin position="972"/>
        <end position="999"/>
    </location>
</feature>
<organism evidence="3 4">
    <name type="scientific">Phytophthora infestans</name>
    <name type="common">Potato late blight agent</name>
    <name type="synonym">Botrytis infestans</name>
    <dbReference type="NCBI Taxonomy" id="4787"/>
    <lineage>
        <taxon>Eukaryota</taxon>
        <taxon>Sar</taxon>
        <taxon>Stramenopiles</taxon>
        <taxon>Oomycota</taxon>
        <taxon>Peronosporomycetes</taxon>
        <taxon>Peronosporales</taxon>
        <taxon>Peronosporaceae</taxon>
        <taxon>Phytophthora</taxon>
    </lineage>
</organism>
<feature type="region of interest" description="Disordered" evidence="2">
    <location>
        <begin position="197"/>
        <end position="240"/>
    </location>
</feature>
<feature type="region of interest" description="Disordered" evidence="2">
    <location>
        <begin position="1576"/>
        <end position="1613"/>
    </location>
</feature>
<feature type="region of interest" description="Disordered" evidence="2">
    <location>
        <begin position="643"/>
        <end position="670"/>
    </location>
</feature>
<feature type="compositionally biased region" description="Polar residues" evidence="2">
    <location>
        <begin position="800"/>
        <end position="810"/>
    </location>
</feature>
<feature type="compositionally biased region" description="Polar residues" evidence="2">
    <location>
        <begin position="1576"/>
        <end position="1601"/>
    </location>
</feature>
<gene>
    <name evidence="3" type="ORF">GN244_ATG03285</name>
</gene>
<feature type="region of interest" description="Disordered" evidence="2">
    <location>
        <begin position="1418"/>
        <end position="1438"/>
    </location>
</feature>
<feature type="region of interest" description="Disordered" evidence="2">
    <location>
        <begin position="703"/>
        <end position="726"/>
    </location>
</feature>
<feature type="compositionally biased region" description="Low complexity" evidence="2">
    <location>
        <begin position="1602"/>
        <end position="1612"/>
    </location>
</feature>
<reference evidence="3" key="1">
    <citation type="submission" date="2020-04" db="EMBL/GenBank/DDBJ databases">
        <title>Hybrid Assembly of Korean Phytophthora infestans isolates.</title>
        <authorList>
            <person name="Prokchorchik M."/>
            <person name="Lee Y."/>
            <person name="Seo J."/>
            <person name="Cho J.-H."/>
            <person name="Park Y.-E."/>
            <person name="Jang D.-C."/>
            <person name="Im J.-S."/>
            <person name="Choi J.-G."/>
            <person name="Park H.-J."/>
            <person name="Lee G.-B."/>
            <person name="Lee Y.-G."/>
            <person name="Hong S.-Y."/>
            <person name="Cho K."/>
            <person name="Sohn K.H."/>
        </authorList>
    </citation>
    <scope>NUCLEOTIDE SEQUENCE</scope>
    <source>
        <strain evidence="3">KR_1_A1</strain>
    </source>
</reference>